<gene>
    <name evidence="2" type="ORF">Pmar_PMAR021056</name>
</gene>
<sequence>MTVLVQTIYLHQIDDINNASLEFQEKSVTFSREVSILDGLNEKGLAMKCQWDELCQAAREVALDLEVNVDLDTAYYRHHRRLRNDDGVDTTSGGPEKLETRGGPPPSVAVYNGRSDHPL</sequence>
<keyword evidence="3" id="KW-1185">Reference proteome</keyword>
<name>C5KGA2_PERM5</name>
<dbReference type="EMBL" id="GG672918">
    <property type="protein sequence ID" value="EER16458.1"/>
    <property type="molecule type" value="Genomic_DNA"/>
</dbReference>
<dbReference type="AlphaFoldDB" id="C5KGA2"/>
<evidence type="ECO:0000256" key="1">
    <source>
        <dbReference type="SAM" id="MobiDB-lite"/>
    </source>
</evidence>
<organism evidence="3">
    <name type="scientific">Perkinsus marinus (strain ATCC 50983 / TXsc)</name>
    <dbReference type="NCBI Taxonomy" id="423536"/>
    <lineage>
        <taxon>Eukaryota</taxon>
        <taxon>Sar</taxon>
        <taxon>Alveolata</taxon>
        <taxon>Perkinsozoa</taxon>
        <taxon>Perkinsea</taxon>
        <taxon>Perkinsida</taxon>
        <taxon>Perkinsidae</taxon>
        <taxon>Perkinsus</taxon>
    </lineage>
</organism>
<accession>C5KGA2</accession>
<dbReference type="GeneID" id="9063533"/>
<dbReference type="RefSeq" id="XP_002784662.1">
    <property type="nucleotide sequence ID" value="XM_002784616.1"/>
</dbReference>
<reference evidence="2 3" key="1">
    <citation type="submission" date="2008-07" db="EMBL/GenBank/DDBJ databases">
        <authorList>
            <person name="El-Sayed N."/>
            <person name="Caler E."/>
            <person name="Inman J."/>
            <person name="Amedeo P."/>
            <person name="Hass B."/>
            <person name="Wortman J."/>
        </authorList>
    </citation>
    <scope>NUCLEOTIDE SEQUENCE [LARGE SCALE GENOMIC DNA]</scope>
    <source>
        <strain evidence="3">ATCC 50983 / TXsc</strain>
    </source>
</reference>
<feature type="region of interest" description="Disordered" evidence="1">
    <location>
        <begin position="82"/>
        <end position="119"/>
    </location>
</feature>
<evidence type="ECO:0000313" key="2">
    <source>
        <dbReference type="EMBL" id="EER16458.1"/>
    </source>
</evidence>
<dbReference type="InParanoid" id="C5KGA2"/>
<proteinExistence type="predicted"/>
<dbReference type="OrthoDB" id="10062065at2759"/>
<evidence type="ECO:0000313" key="3">
    <source>
        <dbReference type="Proteomes" id="UP000007800"/>
    </source>
</evidence>
<protein>
    <submittedName>
        <fullName evidence="2">Uncharacterized protein</fullName>
    </submittedName>
</protein>
<dbReference type="Proteomes" id="UP000007800">
    <property type="component" value="Unassembled WGS sequence"/>
</dbReference>